<dbReference type="AlphaFoldDB" id="A0A084XU92"/>
<dbReference type="Proteomes" id="UP000019812">
    <property type="component" value="Unassembled WGS sequence"/>
</dbReference>
<proteinExistence type="predicted"/>
<feature type="region of interest" description="Disordered" evidence="1">
    <location>
        <begin position="159"/>
        <end position="187"/>
    </location>
</feature>
<comment type="caution">
    <text evidence="2">The sequence shown here is derived from an EMBL/GenBank/DDBJ whole genome shotgun (WGS) entry which is preliminary data.</text>
</comment>
<name>A0A084XU92_9PROT</name>
<feature type="compositionally biased region" description="Basic residues" evidence="1">
    <location>
        <begin position="70"/>
        <end position="100"/>
    </location>
</feature>
<organism evidence="2 3">
    <name type="scientific">Candidatus Accumulibacter vicinus</name>
    <dbReference type="NCBI Taxonomy" id="2954382"/>
    <lineage>
        <taxon>Bacteria</taxon>
        <taxon>Pseudomonadati</taxon>
        <taxon>Pseudomonadota</taxon>
        <taxon>Betaproteobacteria</taxon>
        <taxon>Candidatus Accumulibacter</taxon>
    </lineage>
</organism>
<evidence type="ECO:0000313" key="2">
    <source>
        <dbReference type="EMBL" id="KFB66036.1"/>
    </source>
</evidence>
<accession>A0A084XU92</accession>
<dbReference type="EMBL" id="JDSS02000053">
    <property type="protein sequence ID" value="KFB66036.1"/>
    <property type="molecule type" value="Genomic_DNA"/>
</dbReference>
<feature type="region of interest" description="Disordered" evidence="1">
    <location>
        <begin position="47"/>
        <end position="106"/>
    </location>
</feature>
<reference evidence="2 3" key="1">
    <citation type="submission" date="2014-07" db="EMBL/GenBank/DDBJ databases">
        <title>Expanding our view of genomic diversity in Candidatus Accumulibacter clades.</title>
        <authorList>
            <person name="Skennerton C.T."/>
            <person name="Barr J.J."/>
            <person name="Slater F.R."/>
            <person name="Bond P.L."/>
            <person name="Tyson G.W."/>
        </authorList>
    </citation>
    <scope>NUCLEOTIDE SEQUENCE [LARGE SCALE GENOMIC DNA]</scope>
    <source>
        <strain evidence="3">SK-01</strain>
    </source>
</reference>
<gene>
    <name evidence="2" type="ORF">CAPSK01_004879</name>
</gene>
<evidence type="ECO:0000256" key="1">
    <source>
        <dbReference type="SAM" id="MobiDB-lite"/>
    </source>
</evidence>
<dbReference type="STRING" id="1457154.CAPSK01_004879"/>
<sequence length="187" mass="21031">MQALSICSPRRTAVRVRKRTLLHAAKPSTRSWATSLSKRSLRSSFAKDKGFGAQPGRRPPSQPVVSPFLRRQHPSRSRIHPPKDHLRRTPVPLQRHHRGRQVSQHRAPLPLLGCPQLLRLLLSQEPQSCARPAAARLPLQQAKSTTFVHTVAARFATEQHVPPNPAFEPTAHGKPWSAAQRERWASE</sequence>
<evidence type="ECO:0000313" key="3">
    <source>
        <dbReference type="Proteomes" id="UP000019812"/>
    </source>
</evidence>
<protein>
    <submittedName>
        <fullName evidence="2">Uncharacterized protein</fullName>
    </submittedName>
</protein>